<dbReference type="SUPFAM" id="SSF53850">
    <property type="entry name" value="Periplasmic binding protein-like II"/>
    <property type="match status" value="1"/>
</dbReference>
<evidence type="ECO:0000313" key="9">
    <source>
        <dbReference type="EMBL" id="MDR7347884.1"/>
    </source>
</evidence>
<feature type="region of interest" description="Disordered" evidence="7">
    <location>
        <begin position="279"/>
        <end position="303"/>
    </location>
</feature>
<proteinExistence type="inferred from homology"/>
<dbReference type="PROSITE" id="PS51257">
    <property type="entry name" value="PROKAR_LIPOPROTEIN"/>
    <property type="match status" value="1"/>
</dbReference>
<evidence type="ECO:0000256" key="7">
    <source>
        <dbReference type="SAM" id="MobiDB-lite"/>
    </source>
</evidence>
<protein>
    <submittedName>
        <fullName evidence="9">D-methionine transport system substrate-binding protein</fullName>
    </submittedName>
</protein>
<dbReference type="PIRSF" id="PIRSF002854">
    <property type="entry name" value="MetQ"/>
    <property type="match status" value="1"/>
</dbReference>
<dbReference type="Gene3D" id="3.40.190.10">
    <property type="entry name" value="Periplasmic binding protein-like II"/>
    <property type="match status" value="2"/>
</dbReference>
<dbReference type="RefSeq" id="WP_310174568.1">
    <property type="nucleotide sequence ID" value="NZ_BAABHE010000002.1"/>
</dbReference>
<dbReference type="PANTHER" id="PTHR30429">
    <property type="entry name" value="D-METHIONINE-BINDING LIPOPROTEIN METQ"/>
    <property type="match status" value="1"/>
</dbReference>
<evidence type="ECO:0000256" key="2">
    <source>
        <dbReference type="ARBA" id="ARBA00008973"/>
    </source>
</evidence>
<accession>A0ABU2B4F5</accession>
<feature type="chain" id="PRO_5046471393" evidence="8">
    <location>
        <begin position="25"/>
        <end position="303"/>
    </location>
</feature>
<keyword evidence="3 8" id="KW-0732">Signal</keyword>
<evidence type="ECO:0000256" key="4">
    <source>
        <dbReference type="ARBA" id="ARBA00023136"/>
    </source>
</evidence>
<evidence type="ECO:0000256" key="5">
    <source>
        <dbReference type="ARBA" id="ARBA00023139"/>
    </source>
</evidence>
<evidence type="ECO:0000256" key="8">
    <source>
        <dbReference type="SAM" id="SignalP"/>
    </source>
</evidence>
<keyword evidence="4" id="KW-0472">Membrane</keyword>
<keyword evidence="5" id="KW-0564">Palmitate</keyword>
<dbReference type="Proteomes" id="UP001183794">
    <property type="component" value="Unassembled WGS sequence"/>
</dbReference>
<reference evidence="9 10" key="1">
    <citation type="submission" date="2023-07" db="EMBL/GenBank/DDBJ databases">
        <title>Sequencing the genomes of 1000 actinobacteria strains.</title>
        <authorList>
            <person name="Klenk H.-P."/>
        </authorList>
    </citation>
    <scope>NUCLEOTIDE SEQUENCE [LARGE SCALE GENOMIC DNA]</scope>
    <source>
        <strain evidence="9 10">DSM 22966</strain>
    </source>
</reference>
<evidence type="ECO:0000256" key="3">
    <source>
        <dbReference type="ARBA" id="ARBA00022729"/>
    </source>
</evidence>
<comment type="similarity">
    <text evidence="2">Belongs to the NlpA lipoprotein family.</text>
</comment>
<feature type="signal peptide" evidence="8">
    <location>
        <begin position="1"/>
        <end position="24"/>
    </location>
</feature>
<evidence type="ECO:0000313" key="10">
    <source>
        <dbReference type="Proteomes" id="UP001183794"/>
    </source>
</evidence>
<comment type="subcellular location">
    <subcellularLocation>
        <location evidence="1">Membrane</location>
        <topology evidence="1">Lipid-anchor</topology>
    </subcellularLocation>
</comment>
<evidence type="ECO:0000256" key="1">
    <source>
        <dbReference type="ARBA" id="ARBA00004635"/>
    </source>
</evidence>
<comment type="caution">
    <text evidence="9">The sequence shown here is derived from an EMBL/GenBank/DDBJ whole genome shotgun (WGS) entry which is preliminary data.</text>
</comment>
<feature type="compositionally biased region" description="Acidic residues" evidence="7">
    <location>
        <begin position="288"/>
        <end position="303"/>
    </location>
</feature>
<sequence length="303" mass="32662">MNTSRFSRRLSLTGLAAASALVLAACGGADDNAEGPTANEDGVTTLTVGATPVPHGQILDFVSQELGEDAGLEIEVVEFDDFQLPNRQMDEGNLDANYFQHVPFLEQQIEDHGYEISHGDPVHIEPYALFSSQHDDVDDIAEGSTIGITSDAGNQPRALLLLEAVGMLEDIEDDSAALTLTDEQNPMNLQFEENPPEILAQVVDDASIDAAIINGNYFLEAGLDVNDALIVEDAEDSPYANILAWNSADDGNEAIQQLEELLHSQEVADYITENWPEGEVIPATEASSDADAETTDTETNDEE</sequence>
<keyword evidence="10" id="KW-1185">Reference proteome</keyword>
<evidence type="ECO:0000256" key="6">
    <source>
        <dbReference type="ARBA" id="ARBA00023288"/>
    </source>
</evidence>
<gene>
    <name evidence="9" type="ORF">J2S62_002141</name>
</gene>
<keyword evidence="6" id="KW-0449">Lipoprotein</keyword>
<dbReference type="PANTHER" id="PTHR30429:SF0">
    <property type="entry name" value="METHIONINE-BINDING LIPOPROTEIN METQ"/>
    <property type="match status" value="1"/>
</dbReference>
<dbReference type="InterPro" id="IPR004872">
    <property type="entry name" value="Lipoprotein_NlpA"/>
</dbReference>
<organism evidence="9 10">
    <name type="scientific">Enteractinococcus fodinae</name>
    <dbReference type="NCBI Taxonomy" id="684663"/>
    <lineage>
        <taxon>Bacteria</taxon>
        <taxon>Bacillati</taxon>
        <taxon>Actinomycetota</taxon>
        <taxon>Actinomycetes</taxon>
        <taxon>Micrococcales</taxon>
        <taxon>Micrococcaceae</taxon>
    </lineage>
</organism>
<name>A0ABU2B4F5_9MICC</name>
<dbReference type="EMBL" id="JAVDYJ010000001">
    <property type="protein sequence ID" value="MDR7347884.1"/>
    <property type="molecule type" value="Genomic_DNA"/>
</dbReference>
<dbReference type="Pfam" id="PF03180">
    <property type="entry name" value="Lipoprotein_9"/>
    <property type="match status" value="1"/>
</dbReference>